<dbReference type="OMA" id="NCIHEAR"/>
<organism evidence="1 2">
    <name type="scientific">Orchesella cincta</name>
    <name type="common">Springtail</name>
    <name type="synonym">Podura cincta</name>
    <dbReference type="NCBI Taxonomy" id="48709"/>
    <lineage>
        <taxon>Eukaryota</taxon>
        <taxon>Metazoa</taxon>
        <taxon>Ecdysozoa</taxon>
        <taxon>Arthropoda</taxon>
        <taxon>Hexapoda</taxon>
        <taxon>Collembola</taxon>
        <taxon>Entomobryomorpha</taxon>
        <taxon>Entomobryoidea</taxon>
        <taxon>Orchesellidae</taxon>
        <taxon>Orchesellinae</taxon>
        <taxon>Orchesella</taxon>
    </lineage>
</organism>
<dbReference type="AlphaFoldDB" id="A0A1D2N5N9"/>
<gene>
    <name evidence="1" type="ORF">Ocin01_06128</name>
</gene>
<dbReference type="EMBL" id="LJIJ01000200">
    <property type="protein sequence ID" value="ODN00542.1"/>
    <property type="molecule type" value="Genomic_DNA"/>
</dbReference>
<keyword evidence="1" id="KW-0675">Receptor</keyword>
<dbReference type="InterPro" id="IPR028082">
    <property type="entry name" value="Peripla_BP_I"/>
</dbReference>
<evidence type="ECO:0000313" key="1">
    <source>
        <dbReference type="EMBL" id="ODN00542.1"/>
    </source>
</evidence>
<dbReference type="OrthoDB" id="60033at2759"/>
<reference evidence="1 2" key="1">
    <citation type="journal article" date="2016" name="Genome Biol. Evol.">
        <title>Gene Family Evolution Reflects Adaptation to Soil Environmental Stressors in the Genome of the Collembolan Orchesella cincta.</title>
        <authorList>
            <person name="Faddeeva-Vakhrusheva A."/>
            <person name="Derks M.F."/>
            <person name="Anvar S.Y."/>
            <person name="Agamennone V."/>
            <person name="Suring W."/>
            <person name="Smit S."/>
            <person name="van Straalen N.M."/>
            <person name="Roelofs D."/>
        </authorList>
    </citation>
    <scope>NUCLEOTIDE SEQUENCE [LARGE SCALE GENOMIC DNA]</scope>
    <source>
        <tissue evidence="1">Mixed pool</tissue>
    </source>
</reference>
<comment type="caution">
    <text evidence="1">The sequence shown here is derived from an EMBL/GenBank/DDBJ whole genome shotgun (WGS) entry which is preliminary data.</text>
</comment>
<sequence length="109" mass="12123">MGFMIGSARKPKDEEYSRPGLTIAGGLTYALYHLQQSKFFGDMSHPVNINFLLSVAETFGDEDTSLWQVAQLWKEQNVSVIIGPQETCLHEARLASSLNIPMISYVSQA</sequence>
<dbReference type="Gene3D" id="3.40.50.2300">
    <property type="match status" value="1"/>
</dbReference>
<name>A0A1D2N5N9_ORCCI</name>
<keyword evidence="2" id="KW-1185">Reference proteome</keyword>
<protein>
    <submittedName>
        <fullName evidence="1">Speract receptor</fullName>
    </submittedName>
</protein>
<dbReference type="STRING" id="48709.A0A1D2N5N9"/>
<accession>A0A1D2N5N9</accession>
<proteinExistence type="predicted"/>
<evidence type="ECO:0000313" key="2">
    <source>
        <dbReference type="Proteomes" id="UP000094527"/>
    </source>
</evidence>
<dbReference type="Proteomes" id="UP000094527">
    <property type="component" value="Unassembled WGS sequence"/>
</dbReference>
<dbReference type="SUPFAM" id="SSF53822">
    <property type="entry name" value="Periplasmic binding protein-like I"/>
    <property type="match status" value="1"/>
</dbReference>